<dbReference type="EMBL" id="JAUUTY010000003">
    <property type="protein sequence ID" value="KAK1670021.1"/>
    <property type="molecule type" value="Genomic_DNA"/>
</dbReference>
<gene>
    <name evidence="11" type="ORF">QYE76_058180</name>
</gene>
<comment type="similarity">
    <text evidence="1">Belongs to the bHLH protein family.</text>
</comment>
<evidence type="ECO:0000256" key="9">
    <source>
        <dbReference type="SAM" id="MobiDB-lite"/>
    </source>
</evidence>
<keyword evidence="5" id="KW-0804">Transcription</keyword>
<dbReference type="SMART" id="SM00353">
    <property type="entry name" value="HLH"/>
    <property type="match status" value="1"/>
</dbReference>
<keyword evidence="6" id="KW-0539">Nucleus</keyword>
<evidence type="ECO:0000256" key="7">
    <source>
        <dbReference type="ARBA" id="ARBA00056447"/>
    </source>
</evidence>
<dbReference type="PANTHER" id="PTHR13935:SF156">
    <property type="entry name" value="BHLH DOMAIN-CONTAINING PROTEIN"/>
    <property type="match status" value="1"/>
</dbReference>
<dbReference type="GO" id="GO:0000981">
    <property type="term" value="F:DNA-binding transcription factor activity, RNA polymerase II-specific"/>
    <property type="evidence" value="ECO:0007669"/>
    <property type="project" value="TreeGrafter"/>
</dbReference>
<keyword evidence="3" id="KW-0805">Transcription regulation</keyword>
<evidence type="ECO:0000259" key="10">
    <source>
        <dbReference type="PROSITE" id="PS50888"/>
    </source>
</evidence>
<keyword evidence="12" id="KW-1185">Reference proteome</keyword>
<dbReference type="InterPro" id="IPR036638">
    <property type="entry name" value="HLH_DNA-bd_sf"/>
</dbReference>
<dbReference type="PANTHER" id="PTHR13935">
    <property type="entry name" value="ACHAETE-SCUTE TRANSCRIPTION FACTOR-RELATED"/>
    <property type="match status" value="1"/>
</dbReference>
<feature type="domain" description="BHLH" evidence="10">
    <location>
        <begin position="70"/>
        <end position="122"/>
    </location>
</feature>
<comment type="function">
    <text evidence="7">Transcription activator that binds to the DNA motif 5'-CACGTGG-3' in the promoter of iron (Fe) deficiency-inducible genes as well as of genes involved in iron homeostasis, thus contributing to basal tolerance to iron deficiency, iron uptake from soil and iron transport, particularly during seed maturation and germination. Promotes the accumulation of mugineic acid family phytosiderophores (MAs). Required for ethylene-mediated signaling during iron deficiency responses. Improves growth and yield, especially in calcareous soil with low iron availability. Promotes iron concentration in shoots and grain.</text>
</comment>
<dbReference type="SUPFAM" id="SSF47459">
    <property type="entry name" value="HLH, helix-loop-helix DNA-binding domain"/>
    <property type="match status" value="1"/>
</dbReference>
<evidence type="ECO:0000256" key="3">
    <source>
        <dbReference type="ARBA" id="ARBA00023015"/>
    </source>
</evidence>
<dbReference type="Pfam" id="PF00010">
    <property type="entry name" value="HLH"/>
    <property type="match status" value="1"/>
</dbReference>
<proteinExistence type="inferred from homology"/>
<feature type="region of interest" description="Disordered" evidence="9">
    <location>
        <begin position="51"/>
        <end position="78"/>
    </location>
</feature>
<protein>
    <recommendedName>
        <fullName evidence="8">Protein IRON-RELATED TRANSCRIPTION FACTOR 2</fullName>
    </recommendedName>
</protein>
<dbReference type="GO" id="GO:0009873">
    <property type="term" value="P:ethylene-activated signaling pathway"/>
    <property type="evidence" value="ECO:0007669"/>
    <property type="project" value="UniProtKB-KW"/>
</dbReference>
<evidence type="ECO:0000256" key="8">
    <source>
        <dbReference type="ARBA" id="ARBA00074844"/>
    </source>
</evidence>
<dbReference type="Gene3D" id="4.10.280.10">
    <property type="entry name" value="Helix-loop-helix DNA-binding domain"/>
    <property type="match status" value="1"/>
</dbReference>
<dbReference type="Proteomes" id="UP001231189">
    <property type="component" value="Unassembled WGS sequence"/>
</dbReference>
<organism evidence="11 12">
    <name type="scientific">Lolium multiflorum</name>
    <name type="common">Italian ryegrass</name>
    <name type="synonym">Lolium perenne subsp. multiflorum</name>
    <dbReference type="NCBI Taxonomy" id="4521"/>
    <lineage>
        <taxon>Eukaryota</taxon>
        <taxon>Viridiplantae</taxon>
        <taxon>Streptophyta</taxon>
        <taxon>Embryophyta</taxon>
        <taxon>Tracheophyta</taxon>
        <taxon>Spermatophyta</taxon>
        <taxon>Magnoliopsida</taxon>
        <taxon>Liliopsida</taxon>
        <taxon>Poales</taxon>
        <taxon>Poaceae</taxon>
        <taxon>BOP clade</taxon>
        <taxon>Pooideae</taxon>
        <taxon>Poodae</taxon>
        <taxon>Poeae</taxon>
        <taxon>Poeae Chloroplast Group 2 (Poeae type)</taxon>
        <taxon>Loliodinae</taxon>
        <taxon>Loliinae</taxon>
        <taxon>Lolium</taxon>
    </lineage>
</organism>
<evidence type="ECO:0000313" key="11">
    <source>
        <dbReference type="EMBL" id="KAK1670021.1"/>
    </source>
</evidence>
<dbReference type="PROSITE" id="PS50888">
    <property type="entry name" value="BHLH"/>
    <property type="match status" value="1"/>
</dbReference>
<dbReference type="InterPro" id="IPR011598">
    <property type="entry name" value="bHLH_dom"/>
</dbReference>
<dbReference type="AlphaFoldDB" id="A0AAD8T4Z4"/>
<evidence type="ECO:0000256" key="1">
    <source>
        <dbReference type="ARBA" id="ARBA00005510"/>
    </source>
</evidence>
<evidence type="ECO:0000256" key="6">
    <source>
        <dbReference type="ARBA" id="ARBA00023242"/>
    </source>
</evidence>
<comment type="caution">
    <text evidence="11">The sequence shown here is derived from an EMBL/GenBank/DDBJ whole genome shotgun (WGS) entry which is preliminary data.</text>
</comment>
<reference evidence="11" key="1">
    <citation type="submission" date="2023-07" db="EMBL/GenBank/DDBJ databases">
        <title>A chromosome-level genome assembly of Lolium multiflorum.</title>
        <authorList>
            <person name="Chen Y."/>
            <person name="Copetti D."/>
            <person name="Kolliker R."/>
            <person name="Studer B."/>
        </authorList>
    </citation>
    <scope>NUCLEOTIDE SEQUENCE</scope>
    <source>
        <strain evidence="11">02402/16</strain>
        <tissue evidence="11">Leaf</tissue>
    </source>
</reference>
<name>A0AAD8T4Z4_LOLMU</name>
<dbReference type="FunFam" id="4.10.280.10:FF:000074">
    <property type="entry name" value="Transcription factor ORG2"/>
    <property type="match status" value="1"/>
</dbReference>
<evidence type="ECO:0000256" key="4">
    <source>
        <dbReference type="ARBA" id="ARBA00023125"/>
    </source>
</evidence>
<dbReference type="GO" id="GO:0046983">
    <property type="term" value="F:protein dimerization activity"/>
    <property type="evidence" value="ECO:0007669"/>
    <property type="project" value="InterPro"/>
</dbReference>
<dbReference type="GO" id="GO:0042594">
    <property type="term" value="P:response to starvation"/>
    <property type="evidence" value="ECO:0007669"/>
    <property type="project" value="UniProtKB-ARBA"/>
</dbReference>
<keyword evidence="4" id="KW-0238">DNA-binding</keyword>
<accession>A0AAD8T4Z4</accession>
<dbReference type="GO" id="GO:0000977">
    <property type="term" value="F:RNA polymerase II transcription regulatory region sequence-specific DNA binding"/>
    <property type="evidence" value="ECO:0007669"/>
    <property type="project" value="TreeGrafter"/>
</dbReference>
<dbReference type="InterPro" id="IPR015660">
    <property type="entry name" value="MASH1/Ascl1a-like"/>
</dbReference>
<sequence length="257" mass="28124">MGHQHQLFDDPFASSISTLEADIFSGAGGHQQWPELDVDLDLDLDGDYGIPATAPSANKAGTSSGGSGSHRKISHNAYERDRRKQLNGLYSSLRSLLPDTDHTKKLSVPITVTKVLEYIPELQKQVDTLEKKKEKLTRASCKPGVLTMKENTAPIVSATCLDDRDIMVQVSLLSNMAGALPMSKCINVLENEGLRLISSSTSPFQNRTLYSLHLQVHQLAFPIGVRLVDLNKWHFLCSIIVRITSTVTLANMGASLA</sequence>
<evidence type="ECO:0000256" key="2">
    <source>
        <dbReference type="ARBA" id="ARBA00022745"/>
    </source>
</evidence>
<evidence type="ECO:0000313" key="12">
    <source>
        <dbReference type="Proteomes" id="UP001231189"/>
    </source>
</evidence>
<keyword evidence="2" id="KW-0936">Ethylene signaling pathway</keyword>
<evidence type="ECO:0000256" key="5">
    <source>
        <dbReference type="ARBA" id="ARBA00023163"/>
    </source>
</evidence>
<dbReference type="GO" id="GO:0090575">
    <property type="term" value="C:RNA polymerase II transcription regulator complex"/>
    <property type="evidence" value="ECO:0007669"/>
    <property type="project" value="TreeGrafter"/>
</dbReference>